<sequence>MRERQNEPIAAGDDIRSAPPPNNLHDGLATVWQQVASLVPKDIAGKADQLAFEALVRLIYTMRSREAKAAHFARLQSLLAEFGMTPAARARLCKL</sequence>
<evidence type="ECO:0000313" key="3">
    <source>
        <dbReference type="Proteomes" id="UP000430272"/>
    </source>
</evidence>
<feature type="region of interest" description="Disordered" evidence="1">
    <location>
        <begin position="1"/>
        <end position="25"/>
    </location>
</feature>
<name>A0A844Y493_9SPHN</name>
<dbReference type="AlphaFoldDB" id="A0A844Y493"/>
<comment type="caution">
    <text evidence="2">The sequence shown here is derived from an EMBL/GenBank/DDBJ whole genome shotgun (WGS) entry which is preliminary data.</text>
</comment>
<dbReference type="Proteomes" id="UP000430272">
    <property type="component" value="Unassembled WGS sequence"/>
</dbReference>
<protein>
    <submittedName>
        <fullName evidence="2">Uncharacterized protein</fullName>
    </submittedName>
</protein>
<reference evidence="2 3" key="1">
    <citation type="submission" date="2019-12" db="EMBL/GenBank/DDBJ databases">
        <title>Genomic-based taxomic classification of the family Erythrobacteraceae.</title>
        <authorList>
            <person name="Xu L."/>
        </authorList>
    </citation>
    <scope>NUCLEOTIDE SEQUENCE [LARGE SCALE GENOMIC DNA]</scope>
    <source>
        <strain evidence="2 3">JCM 17468</strain>
    </source>
</reference>
<evidence type="ECO:0000313" key="2">
    <source>
        <dbReference type="EMBL" id="MXO52646.1"/>
    </source>
</evidence>
<keyword evidence="3" id="KW-1185">Reference proteome</keyword>
<gene>
    <name evidence="2" type="ORF">GRI47_01330</name>
</gene>
<dbReference type="EMBL" id="WTYD01000001">
    <property type="protein sequence ID" value="MXO52646.1"/>
    <property type="molecule type" value="Genomic_DNA"/>
</dbReference>
<evidence type="ECO:0000256" key="1">
    <source>
        <dbReference type="SAM" id="MobiDB-lite"/>
    </source>
</evidence>
<organism evidence="2 3">
    <name type="scientific">Qipengyuania pelagi</name>
    <dbReference type="NCBI Taxonomy" id="994320"/>
    <lineage>
        <taxon>Bacteria</taxon>
        <taxon>Pseudomonadati</taxon>
        <taxon>Pseudomonadota</taxon>
        <taxon>Alphaproteobacteria</taxon>
        <taxon>Sphingomonadales</taxon>
        <taxon>Erythrobacteraceae</taxon>
        <taxon>Qipengyuania</taxon>
    </lineage>
</organism>
<accession>A0A844Y493</accession>
<dbReference type="RefSeq" id="WP_160659603.1">
    <property type="nucleotide sequence ID" value="NZ_BAABDV010000001.1"/>
</dbReference>
<proteinExistence type="predicted"/>